<evidence type="ECO:0000313" key="1">
    <source>
        <dbReference type="EMBL" id="SVC19871.1"/>
    </source>
</evidence>
<dbReference type="EMBL" id="UINC01078621">
    <property type="protein sequence ID" value="SVC19871.1"/>
    <property type="molecule type" value="Genomic_DNA"/>
</dbReference>
<proteinExistence type="predicted"/>
<protein>
    <submittedName>
        <fullName evidence="1">Uncharacterized protein</fullName>
    </submittedName>
</protein>
<gene>
    <name evidence="1" type="ORF">METZ01_LOCUS272725</name>
</gene>
<feature type="non-terminal residue" evidence="1">
    <location>
        <position position="321"/>
    </location>
</feature>
<reference evidence="1" key="1">
    <citation type="submission" date="2018-05" db="EMBL/GenBank/DDBJ databases">
        <authorList>
            <person name="Lanie J.A."/>
            <person name="Ng W.-L."/>
            <person name="Kazmierczak K.M."/>
            <person name="Andrzejewski T.M."/>
            <person name="Davidsen T.M."/>
            <person name="Wayne K.J."/>
            <person name="Tettelin H."/>
            <person name="Glass J.I."/>
            <person name="Rusch D."/>
            <person name="Podicherti R."/>
            <person name="Tsui H.-C.T."/>
            <person name="Winkler M.E."/>
        </authorList>
    </citation>
    <scope>NUCLEOTIDE SEQUENCE</scope>
</reference>
<organism evidence="1">
    <name type="scientific">marine metagenome</name>
    <dbReference type="NCBI Taxonomy" id="408172"/>
    <lineage>
        <taxon>unclassified sequences</taxon>
        <taxon>metagenomes</taxon>
        <taxon>ecological metagenomes</taxon>
    </lineage>
</organism>
<sequence>MLPQKKKITESNNERPLHLDGFLISPRLVQGLSFYYCGIRGYKTEAFSARWKLAREAKTLTRQDHIICEGEYIVATTQIDEVAVEKLGLTPVKEPQEQNRTAAEKSIISGNVLDGFNLPGFHRIGNRIRSNMPLFERGVFQQYLEYDPKVISIGGRYIIRPNARCVYERTDSCLDQLNEGMKITNGTKLRYRYRPRTCVLRDIPNRTISDPLGESSKSLIDWYEGDSVNARGLRSFLPHLRSNPNMPVLEVDHDHFNQGKNTQRYSVAALLLSQAITIDDIPEEFRRQFMQNSHIDMAERMSRCMRFLSGLSPEASNVVIH</sequence>
<accession>A0A382KAW4</accession>
<name>A0A382KAW4_9ZZZZ</name>
<dbReference type="AlphaFoldDB" id="A0A382KAW4"/>